<keyword evidence="2" id="KW-1185">Reference proteome</keyword>
<dbReference type="RefSeq" id="WP_182665661.1">
    <property type="nucleotide sequence ID" value="NZ_VKHS01000494.1"/>
</dbReference>
<proteinExistence type="predicted"/>
<evidence type="ECO:0000313" key="1">
    <source>
        <dbReference type="EMBL" id="MBB0231365.1"/>
    </source>
</evidence>
<reference evidence="2" key="1">
    <citation type="submission" date="2019-10" db="EMBL/GenBank/DDBJ databases">
        <title>Streptomyces sp. nov., a novel actinobacterium isolated from alkaline environment.</title>
        <authorList>
            <person name="Golinska P."/>
        </authorList>
    </citation>
    <scope>NUCLEOTIDE SEQUENCE [LARGE SCALE GENOMIC DNA]</scope>
    <source>
        <strain evidence="2">DSM 42108</strain>
    </source>
</reference>
<gene>
    <name evidence="1" type="ORF">FOE67_18090</name>
</gene>
<sequence length="53" mass="6122">MATRPCRSCWDRLPKATRRALSHRGDSARALARLRALYDRIDEGRPLEQITIT</sequence>
<evidence type="ECO:0000313" key="2">
    <source>
        <dbReference type="Proteomes" id="UP000530234"/>
    </source>
</evidence>
<accession>A0A7W3XXR5</accession>
<dbReference type="Proteomes" id="UP000530234">
    <property type="component" value="Unassembled WGS sequence"/>
</dbReference>
<organism evidence="1 2">
    <name type="scientific">Streptomyces calidiresistens</name>
    <dbReference type="NCBI Taxonomy" id="1485586"/>
    <lineage>
        <taxon>Bacteria</taxon>
        <taxon>Bacillati</taxon>
        <taxon>Actinomycetota</taxon>
        <taxon>Actinomycetes</taxon>
        <taxon>Kitasatosporales</taxon>
        <taxon>Streptomycetaceae</taxon>
        <taxon>Streptomyces</taxon>
    </lineage>
</organism>
<protein>
    <submittedName>
        <fullName evidence="1">Uncharacterized protein</fullName>
    </submittedName>
</protein>
<name>A0A7W3XXR5_9ACTN</name>
<dbReference type="EMBL" id="VKHS01000494">
    <property type="protein sequence ID" value="MBB0231365.1"/>
    <property type="molecule type" value="Genomic_DNA"/>
</dbReference>
<comment type="caution">
    <text evidence="1">The sequence shown here is derived from an EMBL/GenBank/DDBJ whole genome shotgun (WGS) entry which is preliminary data.</text>
</comment>
<dbReference type="AlphaFoldDB" id="A0A7W3XXR5"/>